<dbReference type="STRING" id="1835254.CL55_00004410"/>
<dbReference type="RefSeq" id="WP_052728713.1">
    <property type="nucleotide sequence ID" value="NZ_CP007501.1"/>
</dbReference>
<evidence type="ECO:0000313" key="11">
    <source>
        <dbReference type="Proteomes" id="UP000061135"/>
    </source>
</evidence>
<comment type="function">
    <text evidence="1">Needed for flagellar regrowth and assembly.</text>
</comment>
<dbReference type="PATRIC" id="fig|576611.7.peg.445"/>
<evidence type="ECO:0000256" key="1">
    <source>
        <dbReference type="ARBA" id="ARBA00003041"/>
    </source>
</evidence>
<keyword evidence="7" id="KW-1006">Bacterial flagellum protein export</keyword>
<feature type="domain" description="Flagellar assembly protein FliH/Type III secretion system HrpE" evidence="9">
    <location>
        <begin position="89"/>
        <end position="212"/>
    </location>
</feature>
<keyword evidence="10" id="KW-0966">Cell projection</keyword>
<dbReference type="OrthoDB" id="9151489at2"/>
<keyword evidence="6" id="KW-0653">Protein transport</keyword>
<evidence type="ECO:0000256" key="7">
    <source>
        <dbReference type="ARBA" id="ARBA00023225"/>
    </source>
</evidence>
<evidence type="ECO:0000256" key="3">
    <source>
        <dbReference type="ARBA" id="ARBA00016507"/>
    </source>
</evidence>
<keyword evidence="10" id="KW-0282">Flagellum</keyword>
<dbReference type="InterPro" id="IPR018035">
    <property type="entry name" value="Flagellar_FliH/T3SS_HrpE"/>
</dbReference>
<keyword evidence="11" id="KW-1185">Reference proteome</keyword>
<evidence type="ECO:0000256" key="5">
    <source>
        <dbReference type="ARBA" id="ARBA00022795"/>
    </source>
</evidence>
<dbReference type="KEGG" id="pdq:CL55_00004410"/>
<dbReference type="AlphaFoldDB" id="A0A0E3UZX2"/>
<dbReference type="GO" id="GO:0005829">
    <property type="term" value="C:cytosol"/>
    <property type="evidence" value="ECO:0007669"/>
    <property type="project" value="TreeGrafter"/>
</dbReference>
<organism evidence="10 11">
    <name type="scientific">Polynucleobacter duraquae</name>
    <dbReference type="NCBI Taxonomy" id="1835254"/>
    <lineage>
        <taxon>Bacteria</taxon>
        <taxon>Pseudomonadati</taxon>
        <taxon>Pseudomonadota</taxon>
        <taxon>Betaproteobacteria</taxon>
        <taxon>Burkholderiales</taxon>
        <taxon>Burkholderiaceae</taxon>
        <taxon>Polynucleobacter</taxon>
    </lineage>
</organism>
<feature type="compositionally biased region" description="Pro residues" evidence="8">
    <location>
        <begin position="17"/>
        <end position="29"/>
    </location>
</feature>
<name>A0A0E3UZX2_9BURK</name>
<evidence type="ECO:0000256" key="8">
    <source>
        <dbReference type="SAM" id="MobiDB-lite"/>
    </source>
</evidence>
<feature type="compositionally biased region" description="Acidic residues" evidence="8">
    <location>
        <begin position="248"/>
        <end position="262"/>
    </location>
</feature>
<feature type="region of interest" description="Disordered" evidence="8">
    <location>
        <begin position="239"/>
        <end position="269"/>
    </location>
</feature>
<feature type="region of interest" description="Disordered" evidence="8">
    <location>
        <begin position="1"/>
        <end position="31"/>
    </location>
</feature>
<dbReference type="PANTHER" id="PTHR34982">
    <property type="entry name" value="YOP PROTEINS TRANSLOCATION PROTEIN L"/>
    <property type="match status" value="1"/>
</dbReference>
<keyword evidence="5" id="KW-1005">Bacterial flagellum biogenesis</keyword>
<proteinExistence type="inferred from homology"/>
<evidence type="ECO:0000256" key="6">
    <source>
        <dbReference type="ARBA" id="ARBA00022927"/>
    </source>
</evidence>
<keyword evidence="10" id="KW-0969">Cilium</keyword>
<dbReference type="Proteomes" id="UP000061135">
    <property type="component" value="Chromosome"/>
</dbReference>
<sequence length="269" mass="29764">MPSSDEDSLLTRWEPPSFDPPKPPKPPKVAPIHYPTVEEVEAIRHDAYEEAYELGSNEGFVEGRTAGYDEGKATGYDEGYKAGYQDAEQETLRLQNALGQLLESLVGMPEAIAAPLTQFSFEIASRLSANSSMERAPFVMAVQEALMRLPRPGENLYLRLRAEEVETWRRIIEDPGLPFNCTILVDADVRPGHAYVEVSGARIDVGVEARIALVKAALGLDGAVMQEKKEIDSKITTELLDHQSDSETYPEEDVQSDSEIDPDSQANQK</sequence>
<evidence type="ECO:0000256" key="4">
    <source>
        <dbReference type="ARBA" id="ARBA00022448"/>
    </source>
</evidence>
<dbReference type="EMBL" id="CP007501">
    <property type="protein sequence ID" value="AKD24774.1"/>
    <property type="molecule type" value="Genomic_DNA"/>
</dbReference>
<dbReference type="Pfam" id="PF02108">
    <property type="entry name" value="FliH"/>
    <property type="match status" value="1"/>
</dbReference>
<dbReference type="HOGENOM" id="CLU_1033879_0_0_4"/>
<gene>
    <name evidence="10" type="ORF">CL55_00004410</name>
</gene>
<reference evidence="10 11" key="1">
    <citation type="submission" date="2014-03" db="EMBL/GenBank/DDBJ databases">
        <title>Genome of Polynucleobacter strain MWH-MoK4.</title>
        <authorList>
            <person name="Hahn M.W."/>
        </authorList>
    </citation>
    <scope>NUCLEOTIDE SEQUENCE [LARGE SCALE GENOMIC DNA]</scope>
    <source>
        <strain evidence="10 11">MWH-MoK4</strain>
    </source>
</reference>
<dbReference type="GO" id="GO:0044781">
    <property type="term" value="P:bacterial-type flagellum organization"/>
    <property type="evidence" value="ECO:0007669"/>
    <property type="project" value="UniProtKB-KW"/>
</dbReference>
<accession>A0A0E3UZX2</accession>
<dbReference type="InterPro" id="IPR051472">
    <property type="entry name" value="T3SS_Stator/FliH"/>
</dbReference>
<evidence type="ECO:0000259" key="9">
    <source>
        <dbReference type="Pfam" id="PF02108"/>
    </source>
</evidence>
<evidence type="ECO:0000313" key="10">
    <source>
        <dbReference type="EMBL" id="AKD24774.1"/>
    </source>
</evidence>
<evidence type="ECO:0000256" key="2">
    <source>
        <dbReference type="ARBA" id="ARBA00006602"/>
    </source>
</evidence>
<comment type="similarity">
    <text evidence="2">Belongs to the FliH family.</text>
</comment>
<dbReference type="PANTHER" id="PTHR34982:SF1">
    <property type="entry name" value="FLAGELLAR ASSEMBLY PROTEIN FLIH"/>
    <property type="match status" value="1"/>
</dbReference>
<protein>
    <recommendedName>
        <fullName evidence="3">Flagellar assembly protein FliH</fullName>
    </recommendedName>
</protein>
<keyword evidence="4" id="KW-0813">Transport</keyword>
<dbReference type="GO" id="GO:0015031">
    <property type="term" value="P:protein transport"/>
    <property type="evidence" value="ECO:0007669"/>
    <property type="project" value="UniProtKB-KW"/>
</dbReference>